<accession>A0ABQ4QB84</accession>
<organism evidence="2 3">
    <name type="scientific">Noviherbaspirillum aridicola</name>
    <dbReference type="NCBI Taxonomy" id="2849687"/>
    <lineage>
        <taxon>Bacteria</taxon>
        <taxon>Pseudomonadati</taxon>
        <taxon>Pseudomonadota</taxon>
        <taxon>Betaproteobacteria</taxon>
        <taxon>Burkholderiales</taxon>
        <taxon>Oxalobacteraceae</taxon>
        <taxon>Noviherbaspirillum</taxon>
    </lineage>
</organism>
<evidence type="ECO:0000256" key="1">
    <source>
        <dbReference type="SAM" id="MobiDB-lite"/>
    </source>
</evidence>
<proteinExistence type="predicted"/>
<reference evidence="2 3" key="1">
    <citation type="journal article" date="2022" name="Int. J. Syst. Evol. Microbiol.">
        <title>Noviherbaspirillum aridicola sp. nov., isolated from an arid soil in Pakistan.</title>
        <authorList>
            <person name="Khan I.U."/>
            <person name="Saqib M."/>
            <person name="Amin A."/>
            <person name="Hussain F."/>
            <person name="Li L."/>
            <person name="Liu Y.H."/>
            <person name="Fang B.Z."/>
            <person name="Ahmed I."/>
            <person name="Li W.J."/>
        </authorList>
    </citation>
    <scope>NUCLEOTIDE SEQUENCE [LARGE SCALE GENOMIC DNA]</scope>
    <source>
        <strain evidence="2 3">NCCP-691</strain>
    </source>
</reference>
<gene>
    <name evidence="2" type="ORF">NCCP691_40690</name>
</gene>
<evidence type="ECO:0000313" key="3">
    <source>
        <dbReference type="Proteomes" id="UP000887222"/>
    </source>
</evidence>
<protein>
    <submittedName>
        <fullName evidence="2">Uncharacterized protein</fullName>
    </submittedName>
</protein>
<sequence>MANGWTPERRAKQAAAIRNWRPWEQSSGPKSDAGKERSAKNAYKHGGRSAEMHQVRELMKRLRQFMGGAK</sequence>
<name>A0ABQ4QB84_9BURK</name>
<dbReference type="EMBL" id="BPMK01000025">
    <property type="protein sequence ID" value="GIZ54055.1"/>
    <property type="molecule type" value="Genomic_DNA"/>
</dbReference>
<dbReference type="Proteomes" id="UP000887222">
    <property type="component" value="Unassembled WGS sequence"/>
</dbReference>
<comment type="caution">
    <text evidence="2">The sequence shown here is derived from an EMBL/GenBank/DDBJ whole genome shotgun (WGS) entry which is preliminary data.</text>
</comment>
<keyword evidence="3" id="KW-1185">Reference proteome</keyword>
<evidence type="ECO:0000313" key="2">
    <source>
        <dbReference type="EMBL" id="GIZ54055.1"/>
    </source>
</evidence>
<feature type="region of interest" description="Disordered" evidence="1">
    <location>
        <begin position="1"/>
        <end position="52"/>
    </location>
</feature>